<dbReference type="InterPro" id="IPR041920">
    <property type="entry name" value="ROS/MUCR_sf"/>
</dbReference>
<evidence type="ECO:0000313" key="3">
    <source>
        <dbReference type="Proteomes" id="UP000241167"/>
    </source>
</evidence>
<dbReference type="InterPro" id="IPR008807">
    <property type="entry name" value="ROS_MUCR"/>
</dbReference>
<dbReference type="Proteomes" id="UP000241167">
    <property type="component" value="Unassembled WGS sequence"/>
</dbReference>
<comment type="similarity">
    <text evidence="1">Belongs to the ros/MucR family.</text>
</comment>
<sequence>MGNADLVQLTADIVAAHVSNNKLAPADVASLVQLVHSALRDLDMPAAPSLPESRPAISARASLRPGHLTCMACGERHKLLRRHLRTKHHLSPPQYRERYQLAPDYPMVAPDYAVRRREIALAFGFGSDSDRYQPVKRRVARAPSRQATSSA</sequence>
<dbReference type="GO" id="GO:0008270">
    <property type="term" value="F:zinc ion binding"/>
    <property type="evidence" value="ECO:0007669"/>
    <property type="project" value="InterPro"/>
</dbReference>
<dbReference type="Gene3D" id="1.10.10.1550">
    <property type="entry name" value="ROS/MUCR transcriptional regulator protein"/>
    <property type="match status" value="1"/>
</dbReference>
<gene>
    <name evidence="2" type="ORF">C7I55_26590</name>
</gene>
<evidence type="ECO:0000313" key="2">
    <source>
        <dbReference type="EMBL" id="PSJ36409.1"/>
    </source>
</evidence>
<keyword evidence="3" id="KW-1185">Reference proteome</keyword>
<dbReference type="OrthoDB" id="9809693at2"/>
<protein>
    <submittedName>
        <fullName evidence="2">Transcriptional regulator</fullName>
    </submittedName>
</protein>
<dbReference type="Pfam" id="PF05443">
    <property type="entry name" value="ROS_MUCR"/>
    <property type="match status" value="1"/>
</dbReference>
<name>A0A2P7QEL6_9SPHN</name>
<comment type="caution">
    <text evidence="2">The sequence shown here is derived from an EMBL/GenBank/DDBJ whole genome shotgun (WGS) entry which is preliminary data.</text>
</comment>
<proteinExistence type="inferred from homology"/>
<reference evidence="2 3" key="1">
    <citation type="submission" date="2018-03" db="EMBL/GenBank/DDBJ databases">
        <title>The draft genome of Sphingosinicella sp. GL-C-18.</title>
        <authorList>
            <person name="Liu L."/>
            <person name="Li L."/>
            <person name="Liang L."/>
            <person name="Zhang X."/>
            <person name="Wang T."/>
        </authorList>
    </citation>
    <scope>NUCLEOTIDE SEQUENCE [LARGE SCALE GENOMIC DNA]</scope>
    <source>
        <strain evidence="2 3">GL-C-18</strain>
    </source>
</reference>
<dbReference type="AlphaFoldDB" id="A0A2P7QEL6"/>
<dbReference type="RefSeq" id="WP_106516084.1">
    <property type="nucleotide sequence ID" value="NZ_PXYI01000014.1"/>
</dbReference>
<evidence type="ECO:0000256" key="1">
    <source>
        <dbReference type="ARBA" id="ARBA00007031"/>
    </source>
</evidence>
<dbReference type="GO" id="GO:0006355">
    <property type="term" value="P:regulation of DNA-templated transcription"/>
    <property type="evidence" value="ECO:0007669"/>
    <property type="project" value="InterPro"/>
</dbReference>
<accession>A0A2P7QEL6</accession>
<dbReference type="EMBL" id="PXYI01000014">
    <property type="protein sequence ID" value="PSJ36409.1"/>
    <property type="molecule type" value="Genomic_DNA"/>
</dbReference>
<dbReference type="GO" id="GO:0003677">
    <property type="term" value="F:DNA binding"/>
    <property type="evidence" value="ECO:0007669"/>
    <property type="project" value="InterPro"/>
</dbReference>
<organism evidence="2 3">
    <name type="scientific">Allosphingosinicella deserti</name>
    <dbReference type="NCBI Taxonomy" id="2116704"/>
    <lineage>
        <taxon>Bacteria</taxon>
        <taxon>Pseudomonadati</taxon>
        <taxon>Pseudomonadota</taxon>
        <taxon>Alphaproteobacteria</taxon>
        <taxon>Sphingomonadales</taxon>
        <taxon>Sphingomonadaceae</taxon>
        <taxon>Allosphingosinicella</taxon>
    </lineage>
</organism>